<sequence length="207" mass="23126">MAIIVPLSSYHISKAARLYTDVFLNDEPTSVLHAPDPAMFLPFAEIYVRAVFTKNLSFVSLDQSSEMTGFIFCLDLLSDIRDEGEEMVQFLSHFRETVALIEKLEETYLDLSRITPGTVLHVFQIGVDARHRKSGIAKELITRVISWGKTQGYSRIVADCTSMASLRSFESCGFQCTGSIPYDSFTVDGKNFFSNLNGSISLVVKNL</sequence>
<proteinExistence type="predicted"/>
<name>A0A2V2NB30_9EURY</name>
<dbReference type="AlphaFoldDB" id="A0A2V2NB30"/>
<comment type="caution">
    <text evidence="2">The sequence shown here is derived from an EMBL/GenBank/DDBJ whole genome shotgun (WGS) entry which is preliminary data.</text>
</comment>
<evidence type="ECO:0000313" key="2">
    <source>
        <dbReference type="EMBL" id="PWR75950.1"/>
    </source>
</evidence>
<evidence type="ECO:0000259" key="1">
    <source>
        <dbReference type="PROSITE" id="PS51186"/>
    </source>
</evidence>
<evidence type="ECO:0000313" key="3">
    <source>
        <dbReference type="Proteomes" id="UP000245934"/>
    </source>
</evidence>
<dbReference type="InterPro" id="IPR000182">
    <property type="entry name" value="GNAT_dom"/>
</dbReference>
<dbReference type="OrthoDB" id="117551at2157"/>
<dbReference type="SUPFAM" id="SSF55729">
    <property type="entry name" value="Acyl-CoA N-acyltransferases (Nat)"/>
    <property type="match status" value="1"/>
</dbReference>
<dbReference type="GO" id="GO:0008080">
    <property type="term" value="F:N-acetyltransferase activity"/>
    <property type="evidence" value="ECO:0007669"/>
    <property type="project" value="TreeGrafter"/>
</dbReference>
<dbReference type="PROSITE" id="PS51186">
    <property type="entry name" value="GNAT"/>
    <property type="match status" value="1"/>
</dbReference>
<gene>
    <name evidence="2" type="ORF">DLD82_02505</name>
</gene>
<reference evidence="2 3" key="1">
    <citation type="submission" date="2018-05" db="EMBL/GenBank/DDBJ databases">
        <title>Draft genome of Methanospirillum stamsii Pt1.</title>
        <authorList>
            <person name="Dueholm M.S."/>
            <person name="Nielsen P.H."/>
            <person name="Bakmann L.F."/>
            <person name="Otzen D.E."/>
        </authorList>
    </citation>
    <scope>NUCLEOTIDE SEQUENCE [LARGE SCALE GENOMIC DNA]</scope>
    <source>
        <strain evidence="2 3">Pt1</strain>
    </source>
</reference>
<feature type="domain" description="N-acetyltransferase" evidence="1">
    <location>
        <begin position="56"/>
        <end position="194"/>
    </location>
</feature>
<dbReference type="InterPro" id="IPR016181">
    <property type="entry name" value="Acyl_CoA_acyltransferase"/>
</dbReference>
<dbReference type="EMBL" id="QGMZ01000006">
    <property type="protein sequence ID" value="PWR75950.1"/>
    <property type="molecule type" value="Genomic_DNA"/>
</dbReference>
<dbReference type="Gene3D" id="3.40.630.30">
    <property type="match status" value="1"/>
</dbReference>
<dbReference type="GeneID" id="97607848"/>
<organism evidence="2 3">
    <name type="scientific">Methanospirillum stamsii</name>
    <dbReference type="NCBI Taxonomy" id="1277351"/>
    <lineage>
        <taxon>Archaea</taxon>
        <taxon>Methanobacteriati</taxon>
        <taxon>Methanobacteriota</taxon>
        <taxon>Stenosarchaea group</taxon>
        <taxon>Methanomicrobia</taxon>
        <taxon>Methanomicrobiales</taxon>
        <taxon>Methanospirillaceae</taxon>
        <taxon>Methanospirillum</taxon>
    </lineage>
</organism>
<dbReference type="PANTHER" id="PTHR20905">
    <property type="entry name" value="N-ACETYLTRANSFERASE-RELATED"/>
    <property type="match status" value="1"/>
</dbReference>
<dbReference type="Pfam" id="PF00583">
    <property type="entry name" value="Acetyltransf_1"/>
    <property type="match status" value="1"/>
</dbReference>
<accession>A0A2V2NB30</accession>
<protein>
    <recommendedName>
        <fullName evidence="1">N-acetyltransferase domain-containing protein</fullName>
    </recommendedName>
</protein>
<dbReference type="CDD" id="cd04301">
    <property type="entry name" value="NAT_SF"/>
    <property type="match status" value="1"/>
</dbReference>
<dbReference type="PANTHER" id="PTHR20905:SF1">
    <property type="entry name" value="AT07410P-RELATED"/>
    <property type="match status" value="1"/>
</dbReference>
<dbReference type="RefSeq" id="WP_109939527.1">
    <property type="nucleotide sequence ID" value="NZ_CP176366.1"/>
</dbReference>
<dbReference type="Proteomes" id="UP000245934">
    <property type="component" value="Unassembled WGS sequence"/>
</dbReference>
<keyword evidence="3" id="KW-1185">Reference proteome</keyword>